<dbReference type="RefSeq" id="WP_251595221.1">
    <property type="nucleotide sequence ID" value="NZ_JAMLJI010000004.1"/>
</dbReference>
<evidence type="ECO:0000313" key="4">
    <source>
        <dbReference type="EMBL" id="MDR5897025.1"/>
    </source>
</evidence>
<dbReference type="PANTHER" id="PTHR30545:SF2">
    <property type="entry name" value="SUGAR FERMENTATION STIMULATION PROTEIN A"/>
    <property type="match status" value="1"/>
</dbReference>
<dbReference type="Pfam" id="PF17746">
    <property type="entry name" value="SfsA_N"/>
    <property type="match status" value="1"/>
</dbReference>
<sequence>MHLLDSLVPGRLIARYKRFLADIELDDGTLITAHCPNTGSMRHVALAGCRVWVSKSDNPKRKLAWTWERIELPDGALVSVHTGRANALVKEALRAGRIVLPEPFGAPEGGLAAESTLSAEVKLDDARLDFMVENEEGARLYIEVKQVTLQEDDGIGYFPDSVSQRGQKHLKTLMTRVRQGEAAMLLFCVAHEGIECVRPARHLDPVYADLLQCAISQGVTVAAYGCHFSANRITLERPLLVESGL</sequence>
<comment type="caution">
    <text evidence="4">The sequence shown here is derived from an EMBL/GenBank/DDBJ whole genome shotgun (WGS) entry which is preliminary data.</text>
</comment>
<evidence type="ECO:0000259" key="2">
    <source>
        <dbReference type="Pfam" id="PF03749"/>
    </source>
</evidence>
<dbReference type="Proteomes" id="UP001269375">
    <property type="component" value="Unassembled WGS sequence"/>
</dbReference>
<dbReference type="InterPro" id="IPR041465">
    <property type="entry name" value="SfsA_N"/>
</dbReference>
<dbReference type="Pfam" id="PF03749">
    <property type="entry name" value="SfsA"/>
    <property type="match status" value="1"/>
</dbReference>
<feature type="domain" description="SfsA N-terminal OB" evidence="3">
    <location>
        <begin position="13"/>
        <end position="80"/>
    </location>
</feature>
<evidence type="ECO:0000256" key="1">
    <source>
        <dbReference type="HAMAP-Rule" id="MF_00095"/>
    </source>
</evidence>
<dbReference type="CDD" id="cd22359">
    <property type="entry name" value="SfsA-like_bacterial"/>
    <property type="match status" value="1"/>
</dbReference>
<dbReference type="InterPro" id="IPR040452">
    <property type="entry name" value="SfsA_C"/>
</dbReference>
<dbReference type="EMBL" id="JARWAO010000008">
    <property type="protein sequence ID" value="MDR5897025.1"/>
    <property type="molecule type" value="Genomic_DNA"/>
</dbReference>
<dbReference type="HAMAP" id="MF_00095">
    <property type="entry name" value="SfsA"/>
    <property type="match status" value="1"/>
</dbReference>
<feature type="domain" description="Sugar fermentation stimulation protein C-terminal" evidence="2">
    <location>
        <begin position="84"/>
        <end position="231"/>
    </location>
</feature>
<dbReference type="InterPro" id="IPR005224">
    <property type="entry name" value="SfsA"/>
</dbReference>
<dbReference type="Gene3D" id="2.40.50.580">
    <property type="match status" value="1"/>
</dbReference>
<comment type="similarity">
    <text evidence="1">Belongs to the SfsA family.</text>
</comment>
<name>A0ABU1GYV5_9GAMM</name>
<proteinExistence type="inferred from homology"/>
<dbReference type="PANTHER" id="PTHR30545">
    <property type="entry name" value="SUGAR FERMENTATION STIMULATION PROTEIN A"/>
    <property type="match status" value="1"/>
</dbReference>
<organism evidence="4 5">
    <name type="scientific">Larsenimonas suaedae</name>
    <dbReference type="NCBI Taxonomy" id="1851019"/>
    <lineage>
        <taxon>Bacteria</taxon>
        <taxon>Pseudomonadati</taxon>
        <taxon>Pseudomonadota</taxon>
        <taxon>Gammaproteobacteria</taxon>
        <taxon>Oceanospirillales</taxon>
        <taxon>Halomonadaceae</taxon>
        <taxon>Larsenimonas</taxon>
    </lineage>
</organism>
<protein>
    <recommendedName>
        <fullName evidence="1">Sugar fermentation stimulation protein homolog</fullName>
    </recommendedName>
</protein>
<reference evidence="4 5" key="1">
    <citation type="submission" date="2023-04" db="EMBL/GenBank/DDBJ databases">
        <title>A long-awaited taxogenomic arrangement of the family Halomonadaceae.</title>
        <authorList>
            <person name="De La Haba R."/>
            <person name="Chuvochina M."/>
            <person name="Wittouck S."/>
            <person name="Arahal D.R."/>
            <person name="Sanchez-Porro C."/>
            <person name="Hugenholtz P."/>
            <person name="Ventosa A."/>
        </authorList>
    </citation>
    <scope>NUCLEOTIDE SEQUENCE [LARGE SCALE GENOMIC DNA]</scope>
    <source>
        <strain evidence="4 5">DSM 22428</strain>
    </source>
</reference>
<accession>A0ABU1GYV5</accession>
<evidence type="ECO:0000313" key="5">
    <source>
        <dbReference type="Proteomes" id="UP001269375"/>
    </source>
</evidence>
<keyword evidence="5" id="KW-1185">Reference proteome</keyword>
<gene>
    <name evidence="1 4" type="primary">sfsA</name>
    <name evidence="4" type="ORF">QC825_13190</name>
</gene>
<dbReference type="NCBIfam" id="TIGR00230">
    <property type="entry name" value="sfsA"/>
    <property type="match status" value="1"/>
</dbReference>
<dbReference type="Gene3D" id="3.40.1350.60">
    <property type="match status" value="1"/>
</dbReference>
<evidence type="ECO:0000259" key="3">
    <source>
        <dbReference type="Pfam" id="PF17746"/>
    </source>
</evidence>